<dbReference type="eggNOG" id="COG3214">
    <property type="taxonomic scope" value="Bacteria"/>
</dbReference>
<proteinExistence type="predicted"/>
<dbReference type="Proteomes" id="UP000000845">
    <property type="component" value="Chromosome"/>
</dbReference>
<dbReference type="PANTHER" id="PTHR38479:SF2">
    <property type="entry name" value="WINGED HELIX DNA-BINDING DOMAIN-CONTAINING PROTEIN"/>
    <property type="match status" value="1"/>
</dbReference>
<dbReference type="Pfam" id="PF06224">
    <property type="entry name" value="AlkZ-like"/>
    <property type="match status" value="1"/>
</dbReference>
<keyword evidence="2" id="KW-1185">Reference proteome</keyword>
<dbReference type="STRING" id="526218.Sterm_1142"/>
<evidence type="ECO:0000313" key="2">
    <source>
        <dbReference type="Proteomes" id="UP000000845"/>
    </source>
</evidence>
<evidence type="ECO:0000313" key="1">
    <source>
        <dbReference type="EMBL" id="ACZ08010.1"/>
    </source>
</evidence>
<protein>
    <recommendedName>
        <fullName evidence="3">Winged helix DNA-binding domain-containing protein</fullName>
    </recommendedName>
</protein>
<dbReference type="KEGG" id="str:Sterm_1142"/>
<dbReference type="AlphaFoldDB" id="D1AFX5"/>
<name>D1AFX5_SEBTE</name>
<sequence>MTKEKIIYLRLLKNGLLRPFDSVQSCIHNLIGIQSQHQQFGEISIFNRTKPALDPADLIDLYSSHKIVKTWGQRTTVHMYGIEDWENISDVFFGSIPVVNKCRNENPEEFDRLLALLDKEGQKKKILSKKDILEITEKNSGGFSFDTNGLMYSLILQSTLSRILFGLPEMPHTKSFVHYTNLNKKKWNFTSDRHAETLKNIMLRYFTYYSPATLADFCHWSGLKKSFVEGKFNEIKNSLEEFSFDNKKYYLPKNDEDLLALKNDNRFNDNKEALLLGKFDPLFVCYKHKDWIASPAQEKEVWRTSAIIEAVFLLGNRLSGTWRYETKGKNINFNFFMFEKVNASEKKKLIKKAENLALFQKKKINEVNFNSY</sequence>
<dbReference type="EMBL" id="CP001739">
    <property type="protein sequence ID" value="ACZ08010.1"/>
    <property type="molecule type" value="Genomic_DNA"/>
</dbReference>
<gene>
    <name evidence="1" type="ordered locus">Sterm_1142</name>
</gene>
<accession>D1AFX5</accession>
<dbReference type="PANTHER" id="PTHR38479">
    <property type="entry name" value="LMO0824 PROTEIN"/>
    <property type="match status" value="1"/>
</dbReference>
<reference evidence="1 2" key="2">
    <citation type="journal article" date="2010" name="Stand. Genomic Sci.">
        <title>Complete genome sequence of Sebaldella termitidis type strain (NCTC 11300).</title>
        <authorList>
            <person name="Harmon-Smith M."/>
            <person name="Celia L."/>
            <person name="Chertkov O."/>
            <person name="Lapidus A."/>
            <person name="Copeland A."/>
            <person name="Glavina Del Rio T."/>
            <person name="Nolan M."/>
            <person name="Lucas S."/>
            <person name="Tice H."/>
            <person name="Cheng J.F."/>
            <person name="Han C."/>
            <person name="Detter J.C."/>
            <person name="Bruce D."/>
            <person name="Goodwin L."/>
            <person name="Pitluck S."/>
            <person name="Pati A."/>
            <person name="Liolios K."/>
            <person name="Ivanova N."/>
            <person name="Mavromatis K."/>
            <person name="Mikhailova N."/>
            <person name="Chen A."/>
            <person name="Palaniappan K."/>
            <person name="Land M."/>
            <person name="Hauser L."/>
            <person name="Chang Y.J."/>
            <person name="Jeffries C.D."/>
            <person name="Brettin T."/>
            <person name="Goker M."/>
            <person name="Beck B."/>
            <person name="Bristow J."/>
            <person name="Eisen J.A."/>
            <person name="Markowitz V."/>
            <person name="Hugenholtz P."/>
            <person name="Kyrpides N.C."/>
            <person name="Klenk H.P."/>
            <person name="Chen F."/>
        </authorList>
    </citation>
    <scope>NUCLEOTIDE SEQUENCE [LARGE SCALE GENOMIC DNA]</scope>
    <source>
        <strain evidence="2">ATCC 33386 / NCTC 11300</strain>
    </source>
</reference>
<evidence type="ECO:0008006" key="3">
    <source>
        <dbReference type="Google" id="ProtNLM"/>
    </source>
</evidence>
<reference evidence="2" key="1">
    <citation type="submission" date="2009-09" db="EMBL/GenBank/DDBJ databases">
        <title>The complete chromosome of Sebaldella termitidis ATCC 33386.</title>
        <authorList>
            <consortium name="US DOE Joint Genome Institute (JGI-PGF)"/>
            <person name="Lucas S."/>
            <person name="Copeland A."/>
            <person name="Lapidus A."/>
            <person name="Glavina del Rio T."/>
            <person name="Dalin E."/>
            <person name="Tice H."/>
            <person name="Bruce D."/>
            <person name="Goodwin L."/>
            <person name="Pitluck S."/>
            <person name="Kyrpides N."/>
            <person name="Mavromatis K."/>
            <person name="Ivanova N."/>
            <person name="Mikhailova N."/>
            <person name="Sims D."/>
            <person name="Meincke L."/>
            <person name="Brettin T."/>
            <person name="Detter J.C."/>
            <person name="Han C."/>
            <person name="Larimer F."/>
            <person name="Land M."/>
            <person name="Hauser L."/>
            <person name="Markowitz V."/>
            <person name="Cheng J.F."/>
            <person name="Hugenholtz P."/>
            <person name="Woyke T."/>
            <person name="Wu D."/>
            <person name="Eisen J.A."/>
        </authorList>
    </citation>
    <scope>NUCLEOTIDE SEQUENCE [LARGE SCALE GENOMIC DNA]</scope>
    <source>
        <strain evidence="2">ATCC 33386 / NCTC 11300</strain>
    </source>
</reference>
<organism evidence="1 2">
    <name type="scientific">Sebaldella termitidis (strain ATCC 33386 / NCTC 11300)</name>
    <dbReference type="NCBI Taxonomy" id="526218"/>
    <lineage>
        <taxon>Bacteria</taxon>
        <taxon>Fusobacteriati</taxon>
        <taxon>Fusobacteriota</taxon>
        <taxon>Fusobacteriia</taxon>
        <taxon>Fusobacteriales</taxon>
        <taxon>Leptotrichiaceae</taxon>
        <taxon>Sebaldella</taxon>
    </lineage>
</organism>
<dbReference type="InterPro" id="IPR009351">
    <property type="entry name" value="AlkZ-like"/>
</dbReference>
<dbReference type="RefSeq" id="WP_012860606.1">
    <property type="nucleotide sequence ID" value="NC_013517.1"/>
</dbReference>
<dbReference type="HOGENOM" id="CLU_069364_0_0_0"/>